<sequence>MANTSCTRWVTDCGEFRFMKMRHYTLTVVEGEALYELSCGVPDSDHSTNVQWTQGTRPHPIWSPPPLHYSTVRPPGRVYLHLQWQHVQCLPQCPRWRGS</sequence>
<organism evidence="1 2">
    <name type="scientific">Geodia barretti</name>
    <name type="common">Barrett's horny sponge</name>
    <dbReference type="NCBI Taxonomy" id="519541"/>
    <lineage>
        <taxon>Eukaryota</taxon>
        <taxon>Metazoa</taxon>
        <taxon>Porifera</taxon>
        <taxon>Demospongiae</taxon>
        <taxon>Heteroscleromorpha</taxon>
        <taxon>Tetractinellida</taxon>
        <taxon>Astrophorina</taxon>
        <taxon>Geodiidae</taxon>
        <taxon>Geodia</taxon>
    </lineage>
</organism>
<dbReference type="AlphaFoldDB" id="A0AA35U2Y2"/>
<proteinExistence type="predicted"/>
<evidence type="ECO:0000313" key="2">
    <source>
        <dbReference type="Proteomes" id="UP001174909"/>
    </source>
</evidence>
<gene>
    <name evidence="1" type="ORF">GBAR_LOCUS31774</name>
</gene>
<name>A0AA35U2Y2_GEOBA</name>
<dbReference type="EMBL" id="CASHTH010004515">
    <property type="protein sequence ID" value="CAI8058429.1"/>
    <property type="molecule type" value="Genomic_DNA"/>
</dbReference>
<accession>A0AA35U2Y2</accession>
<reference evidence="1" key="1">
    <citation type="submission" date="2023-03" db="EMBL/GenBank/DDBJ databases">
        <authorList>
            <person name="Steffen K."/>
            <person name="Cardenas P."/>
        </authorList>
    </citation>
    <scope>NUCLEOTIDE SEQUENCE</scope>
</reference>
<comment type="caution">
    <text evidence="1">The sequence shown here is derived from an EMBL/GenBank/DDBJ whole genome shotgun (WGS) entry which is preliminary data.</text>
</comment>
<dbReference type="Proteomes" id="UP001174909">
    <property type="component" value="Unassembled WGS sequence"/>
</dbReference>
<keyword evidence="2" id="KW-1185">Reference proteome</keyword>
<protein>
    <submittedName>
        <fullName evidence="1">Uncharacterized protein</fullName>
    </submittedName>
</protein>
<evidence type="ECO:0000313" key="1">
    <source>
        <dbReference type="EMBL" id="CAI8058429.1"/>
    </source>
</evidence>